<reference evidence="4 5" key="1">
    <citation type="journal article" date="2013" name="J. Microbiol. Biotechnol.">
        <title>Novosphingobium ginsenosidimutans sp. nov., with the ability to convert ginsenoside.</title>
        <authorList>
            <person name="Kim J.K."/>
            <person name="He D."/>
            <person name="Liu Q.M."/>
            <person name="Park H.Y."/>
            <person name="Jung M.S."/>
            <person name="Yoon M.H."/>
            <person name="Kim S.C."/>
            <person name="Im W.T."/>
        </authorList>
    </citation>
    <scope>NUCLEOTIDE SEQUENCE [LARGE SCALE GENOMIC DNA]</scope>
    <source>
        <strain evidence="4 5">FW-6</strain>
    </source>
</reference>
<name>A0A5B8S3M8_9SPHN</name>
<dbReference type="EMBL" id="CP042345">
    <property type="protein sequence ID" value="QEA15367.1"/>
    <property type="molecule type" value="Genomic_DNA"/>
</dbReference>
<protein>
    <recommendedName>
        <fullName evidence="6">Tetratricopeptide repeat protein</fullName>
    </recommendedName>
</protein>
<keyword evidence="3" id="KW-0732">Signal</keyword>
<dbReference type="AlphaFoldDB" id="A0A5B8S3M8"/>
<keyword evidence="1" id="KW-0175">Coiled coil</keyword>
<evidence type="ECO:0008006" key="6">
    <source>
        <dbReference type="Google" id="ProtNLM"/>
    </source>
</evidence>
<evidence type="ECO:0000256" key="2">
    <source>
        <dbReference type="SAM" id="MobiDB-lite"/>
    </source>
</evidence>
<feature type="region of interest" description="Disordered" evidence="2">
    <location>
        <begin position="178"/>
        <end position="204"/>
    </location>
</feature>
<dbReference type="Proteomes" id="UP000321172">
    <property type="component" value="Chromosome"/>
</dbReference>
<evidence type="ECO:0000313" key="5">
    <source>
        <dbReference type="Proteomes" id="UP000321172"/>
    </source>
</evidence>
<proteinExistence type="predicted"/>
<feature type="signal peptide" evidence="3">
    <location>
        <begin position="1"/>
        <end position="25"/>
    </location>
</feature>
<keyword evidence="5" id="KW-1185">Reference proteome</keyword>
<dbReference type="OrthoDB" id="7390214at2"/>
<organism evidence="4 5">
    <name type="scientific">Novosphingobium ginsenosidimutans</name>
    <dbReference type="NCBI Taxonomy" id="1176536"/>
    <lineage>
        <taxon>Bacteria</taxon>
        <taxon>Pseudomonadati</taxon>
        <taxon>Pseudomonadota</taxon>
        <taxon>Alphaproteobacteria</taxon>
        <taxon>Sphingomonadales</taxon>
        <taxon>Sphingomonadaceae</taxon>
        <taxon>Novosphingobium</taxon>
    </lineage>
</organism>
<dbReference type="RefSeq" id="WP_147089345.1">
    <property type="nucleotide sequence ID" value="NZ_BAABJD010000001.1"/>
</dbReference>
<sequence length="352" mass="37034">MKTFAAMHRPLLAALAVALAAPVIAQSNATDPNAEARIRKLEAEVRALQRQVFPGGDGKFFAPLTQPGQPTTAASGTPASTPVADLLVRVDAIEAQLARLTAQQEEGGNKLAQLEAKVAALTPAAPASVAAVPAEVSSAPAAVTATNGATTSGNLAAMTGGASAPKPTVAVPTATVPTAAATPTPKPAATKPAATKPTATAKPAVPSAARLAAVRAIEKPKTADVGDDEYSYGFRLWEAKFYPEAQQQLKLFLEKYPRHQRRSFARNLLGRALLDEGKPDEAQKWFLENYKDKQFRDRAADSVLFLAEATKRQKDTARACIALAQFVDEFPNEAAGRLKGQYDATRAGLKCD</sequence>
<evidence type="ECO:0000313" key="4">
    <source>
        <dbReference type="EMBL" id="QEA15367.1"/>
    </source>
</evidence>
<evidence type="ECO:0000256" key="1">
    <source>
        <dbReference type="SAM" id="Coils"/>
    </source>
</evidence>
<feature type="coiled-coil region" evidence="1">
    <location>
        <begin position="83"/>
        <end position="117"/>
    </location>
</feature>
<evidence type="ECO:0000256" key="3">
    <source>
        <dbReference type="SAM" id="SignalP"/>
    </source>
</evidence>
<accession>A0A5B8S3M8</accession>
<dbReference type="KEGG" id="ngf:FRF71_03990"/>
<dbReference type="Gene3D" id="1.25.40.10">
    <property type="entry name" value="Tetratricopeptide repeat domain"/>
    <property type="match status" value="1"/>
</dbReference>
<dbReference type="InterPro" id="IPR011990">
    <property type="entry name" value="TPR-like_helical_dom_sf"/>
</dbReference>
<feature type="chain" id="PRO_5022791628" description="Tetratricopeptide repeat protein" evidence="3">
    <location>
        <begin position="26"/>
        <end position="352"/>
    </location>
</feature>
<dbReference type="SUPFAM" id="SSF48452">
    <property type="entry name" value="TPR-like"/>
    <property type="match status" value="1"/>
</dbReference>
<gene>
    <name evidence="4" type="ORF">FRF71_03990</name>
</gene>